<protein>
    <submittedName>
        <fullName evidence="1">Uncharacterized protein</fullName>
    </submittedName>
</protein>
<sequence>MIVVRFRQGRDDELREWYESLPKGDRSRVVREILEGHIKGSIVKNDEPIVKADKQEPSDNNIENKIDNLMDGF</sequence>
<dbReference type="Proteomes" id="UP000665020">
    <property type="component" value="Chromosome"/>
</dbReference>
<proteinExistence type="predicted"/>
<reference evidence="1" key="1">
    <citation type="submission" date="2019-12" db="EMBL/GenBank/DDBJ databases">
        <authorList>
            <person name="zhang j."/>
            <person name="sun C.M."/>
        </authorList>
    </citation>
    <scope>NUCLEOTIDE SEQUENCE</scope>
    <source>
        <strain evidence="1">NS-1</strain>
    </source>
</reference>
<accession>A0A8A7KB60</accession>
<evidence type="ECO:0000313" key="1">
    <source>
        <dbReference type="EMBL" id="QTL96579.1"/>
    </source>
</evidence>
<name>A0A8A7KB60_9FIRM</name>
<dbReference type="AlphaFoldDB" id="A0A8A7KB60"/>
<evidence type="ECO:0000313" key="2">
    <source>
        <dbReference type="Proteomes" id="UP000665020"/>
    </source>
</evidence>
<dbReference type="EMBL" id="CP046640">
    <property type="protein sequence ID" value="QTL96579.1"/>
    <property type="molecule type" value="Genomic_DNA"/>
</dbReference>
<keyword evidence="2" id="KW-1185">Reference proteome</keyword>
<dbReference type="RefSeq" id="WP_230868297.1">
    <property type="nucleotide sequence ID" value="NZ_CP046640.1"/>
</dbReference>
<dbReference type="KEGG" id="ifn:GM661_00630"/>
<gene>
    <name evidence="1" type="ORF">GM661_00630</name>
</gene>
<organism evidence="1 2">
    <name type="scientific">Iocasia fonsfrigidae</name>
    <dbReference type="NCBI Taxonomy" id="2682810"/>
    <lineage>
        <taxon>Bacteria</taxon>
        <taxon>Bacillati</taxon>
        <taxon>Bacillota</taxon>
        <taxon>Clostridia</taxon>
        <taxon>Halanaerobiales</taxon>
        <taxon>Halanaerobiaceae</taxon>
        <taxon>Iocasia</taxon>
    </lineage>
</organism>